<sequence>EAQEDMTKPLDLSRAVAGLLFTDLKLEAPWSAELLVVNYHGRLKSYLVDRDKGFQTRHHFLFNHQYPLGISSIVYYEPAKILLVGGLGMQTEIALSRSMEEGVTAWRILSDYPYYKMVTDYEQDLKQAQQKRTLMKRLKSVNGIFNRRPHVQDGVFKLCISPDDKLVVGLHYSGKLTIWRLPSLKLYHCWGLEEQPNFDEISPEFTDNPQRGKTLKDLVPCKNLVDVNWWDSKSLILSRCTGAVTVSSTKTLKNLLGTSPEWFEPSSRVTGVHHDGFLGLEVECVFPQKRRLGDTSEEEFEDSDDEETSFCFQDNQTNKRCPLLCYRHGKISATQKKTKIDHEEYGEALELAKAYGLDTDRVYQRQWKKSDVSIASIQDYLSKIKKRSWVFHECIERIPYNIDAMRELLEFGLKGTDLQALLAIEKGEDGGR</sequence>
<accession>A0A8B6C1H0</accession>
<keyword evidence="3" id="KW-1185">Reference proteome</keyword>
<evidence type="ECO:0000313" key="3">
    <source>
        <dbReference type="Proteomes" id="UP000596742"/>
    </source>
</evidence>
<dbReference type="GO" id="GO:0000149">
    <property type="term" value="F:SNARE binding"/>
    <property type="evidence" value="ECO:0007669"/>
    <property type="project" value="TreeGrafter"/>
</dbReference>
<dbReference type="EMBL" id="UYJE01001010">
    <property type="protein sequence ID" value="VDH98335.1"/>
    <property type="molecule type" value="Genomic_DNA"/>
</dbReference>
<organism evidence="2 3">
    <name type="scientific">Mytilus galloprovincialis</name>
    <name type="common">Mediterranean mussel</name>
    <dbReference type="NCBI Taxonomy" id="29158"/>
    <lineage>
        <taxon>Eukaryota</taxon>
        <taxon>Metazoa</taxon>
        <taxon>Spiralia</taxon>
        <taxon>Lophotrochozoa</taxon>
        <taxon>Mollusca</taxon>
        <taxon>Bivalvia</taxon>
        <taxon>Autobranchia</taxon>
        <taxon>Pteriomorphia</taxon>
        <taxon>Mytilida</taxon>
        <taxon>Mytiloidea</taxon>
        <taxon>Mytilidae</taxon>
        <taxon>Mytilinae</taxon>
        <taxon>Mytilus</taxon>
    </lineage>
</organism>
<gene>
    <name evidence="2" type="ORF">MGAL_10B066155</name>
</gene>
<dbReference type="AlphaFoldDB" id="A0A8B6C1H0"/>
<dbReference type="PANTHER" id="PTHR15922:SF2">
    <property type="entry name" value="NBAS SUBUNIT OF NRZ TETHERING COMPLEX"/>
    <property type="match status" value="1"/>
</dbReference>
<reference evidence="2" key="1">
    <citation type="submission" date="2018-11" db="EMBL/GenBank/DDBJ databases">
        <authorList>
            <person name="Alioto T."/>
            <person name="Alioto T."/>
        </authorList>
    </citation>
    <scope>NUCLEOTIDE SEQUENCE</scope>
</reference>
<dbReference type="Pfam" id="PF15492">
    <property type="entry name" value="Nbas_N"/>
    <property type="match status" value="1"/>
</dbReference>
<dbReference type="PANTHER" id="PTHR15922">
    <property type="entry name" value="NEUROBLASTOMA-AMPLIFIED SEQUENCE"/>
    <property type="match status" value="1"/>
</dbReference>
<dbReference type="GO" id="GO:0070939">
    <property type="term" value="C:Dsl1/NZR complex"/>
    <property type="evidence" value="ECO:0007669"/>
    <property type="project" value="TreeGrafter"/>
</dbReference>
<feature type="domain" description="Neuroblastoma-amplified sequence N-terminal" evidence="1">
    <location>
        <begin position="6"/>
        <end position="205"/>
    </location>
</feature>
<name>A0A8B6C1H0_MYTGA</name>
<dbReference type="OrthoDB" id="19988at2759"/>
<proteinExistence type="predicted"/>
<protein>
    <recommendedName>
        <fullName evidence="1">Neuroblastoma-amplified sequence N-terminal domain-containing protein</fullName>
    </recommendedName>
</protein>
<dbReference type="SUPFAM" id="SSF50978">
    <property type="entry name" value="WD40 repeat-like"/>
    <property type="match status" value="1"/>
</dbReference>
<evidence type="ECO:0000259" key="1">
    <source>
        <dbReference type="Pfam" id="PF15492"/>
    </source>
</evidence>
<feature type="non-terminal residue" evidence="2">
    <location>
        <position position="1"/>
    </location>
</feature>
<dbReference type="InterPro" id="IPR036322">
    <property type="entry name" value="WD40_repeat_dom_sf"/>
</dbReference>
<dbReference type="GO" id="GO:0006890">
    <property type="term" value="P:retrograde vesicle-mediated transport, Golgi to endoplasmic reticulum"/>
    <property type="evidence" value="ECO:0007669"/>
    <property type="project" value="TreeGrafter"/>
</dbReference>
<dbReference type="Proteomes" id="UP000596742">
    <property type="component" value="Unassembled WGS sequence"/>
</dbReference>
<evidence type="ECO:0000313" key="2">
    <source>
        <dbReference type="EMBL" id="VDH98335.1"/>
    </source>
</evidence>
<comment type="caution">
    <text evidence="2">The sequence shown here is derived from an EMBL/GenBank/DDBJ whole genome shotgun (WGS) entry which is preliminary data.</text>
</comment>
<dbReference type="InterPro" id="IPR029145">
    <property type="entry name" value="NBAS_N"/>
</dbReference>